<dbReference type="GO" id="GO:0006952">
    <property type="term" value="P:defense response"/>
    <property type="evidence" value="ECO:0007669"/>
    <property type="project" value="InterPro"/>
</dbReference>
<dbReference type="OrthoDB" id="1072116at2759"/>
<evidence type="ECO:0000313" key="4">
    <source>
        <dbReference type="Proteomes" id="UP000029981"/>
    </source>
</evidence>
<dbReference type="InterPro" id="IPR052006">
    <property type="entry name" value="MLP-like"/>
</dbReference>
<dbReference type="CDD" id="cd07816">
    <property type="entry name" value="Bet_v1-like"/>
    <property type="match status" value="1"/>
</dbReference>
<feature type="domain" description="Bet v I/Major latex protein" evidence="2">
    <location>
        <begin position="2"/>
        <end position="151"/>
    </location>
</feature>
<dbReference type="Gramene" id="KGN49641">
    <property type="protein sequence ID" value="KGN49641"/>
    <property type="gene ID" value="Csa_5G037875"/>
</dbReference>
<dbReference type="SMART" id="SM01037">
    <property type="entry name" value="Bet_v_1"/>
    <property type="match status" value="1"/>
</dbReference>
<dbReference type="Proteomes" id="UP000029981">
    <property type="component" value="Chromosome 5"/>
</dbReference>
<organism evidence="3 4">
    <name type="scientific">Cucumis sativus</name>
    <name type="common">Cucumber</name>
    <dbReference type="NCBI Taxonomy" id="3659"/>
    <lineage>
        <taxon>Eukaryota</taxon>
        <taxon>Viridiplantae</taxon>
        <taxon>Streptophyta</taxon>
        <taxon>Embryophyta</taxon>
        <taxon>Tracheophyta</taxon>
        <taxon>Spermatophyta</taxon>
        <taxon>Magnoliopsida</taxon>
        <taxon>eudicotyledons</taxon>
        <taxon>Gunneridae</taxon>
        <taxon>Pentapetalae</taxon>
        <taxon>rosids</taxon>
        <taxon>fabids</taxon>
        <taxon>Cucurbitales</taxon>
        <taxon>Cucurbitaceae</taxon>
        <taxon>Benincaseae</taxon>
        <taxon>Cucumis</taxon>
    </lineage>
</organism>
<name>A0A0A0KPJ3_CUCSA</name>
<evidence type="ECO:0000313" key="3">
    <source>
        <dbReference type="EMBL" id="KGN49641.1"/>
    </source>
</evidence>
<dbReference type="SUPFAM" id="SSF55961">
    <property type="entry name" value="Bet v1-like"/>
    <property type="match status" value="1"/>
</dbReference>
<reference evidence="3 4" key="4">
    <citation type="journal article" date="2011" name="BMC Genomics">
        <title>RNA-Seq improves annotation of protein-coding genes in the cucumber genome.</title>
        <authorList>
            <person name="Li Z."/>
            <person name="Zhang Z."/>
            <person name="Yan P."/>
            <person name="Huang S."/>
            <person name="Fei Z."/>
            <person name="Lin K."/>
        </authorList>
    </citation>
    <scope>NUCLEOTIDE SEQUENCE [LARGE SCALE GENOMIC DNA]</scope>
    <source>
        <strain evidence="4">cv. 9930</strain>
    </source>
</reference>
<accession>A0A0A0KPJ3</accession>
<comment type="similarity">
    <text evidence="1">Belongs to the MLP family.</text>
</comment>
<reference evidence="3 4" key="1">
    <citation type="journal article" date="2009" name="Nat. Genet.">
        <title>The genome of the cucumber, Cucumis sativus L.</title>
        <authorList>
            <person name="Huang S."/>
            <person name="Li R."/>
            <person name="Zhang Z."/>
            <person name="Li L."/>
            <person name="Gu X."/>
            <person name="Fan W."/>
            <person name="Lucas W.J."/>
            <person name="Wang X."/>
            <person name="Xie B."/>
            <person name="Ni P."/>
            <person name="Ren Y."/>
            <person name="Zhu H."/>
            <person name="Li J."/>
            <person name="Lin K."/>
            <person name="Jin W."/>
            <person name="Fei Z."/>
            <person name="Li G."/>
            <person name="Staub J."/>
            <person name="Kilian A."/>
            <person name="van der Vossen E.A."/>
            <person name="Wu Y."/>
            <person name="Guo J."/>
            <person name="He J."/>
            <person name="Jia Z."/>
            <person name="Ren Y."/>
            <person name="Tian G."/>
            <person name="Lu Y."/>
            <person name="Ruan J."/>
            <person name="Qian W."/>
            <person name="Wang M."/>
            <person name="Huang Q."/>
            <person name="Li B."/>
            <person name="Xuan Z."/>
            <person name="Cao J."/>
            <person name="Asan"/>
            <person name="Wu Z."/>
            <person name="Zhang J."/>
            <person name="Cai Q."/>
            <person name="Bai Y."/>
            <person name="Zhao B."/>
            <person name="Han Y."/>
            <person name="Li Y."/>
            <person name="Li X."/>
            <person name="Wang S."/>
            <person name="Shi Q."/>
            <person name="Liu S."/>
            <person name="Cho W.K."/>
            <person name="Kim J.Y."/>
            <person name="Xu Y."/>
            <person name="Heller-Uszynska K."/>
            <person name="Miao H."/>
            <person name="Cheng Z."/>
            <person name="Zhang S."/>
            <person name="Wu J."/>
            <person name="Yang Y."/>
            <person name="Kang H."/>
            <person name="Li M."/>
            <person name="Liang H."/>
            <person name="Ren X."/>
            <person name="Shi Z."/>
            <person name="Wen M."/>
            <person name="Jian M."/>
            <person name="Yang H."/>
            <person name="Zhang G."/>
            <person name="Yang Z."/>
            <person name="Chen R."/>
            <person name="Liu S."/>
            <person name="Li J."/>
            <person name="Ma L."/>
            <person name="Liu H."/>
            <person name="Zhou Y."/>
            <person name="Zhao J."/>
            <person name="Fang X."/>
            <person name="Li G."/>
            <person name="Fang L."/>
            <person name="Li Y."/>
            <person name="Liu D."/>
            <person name="Zheng H."/>
            <person name="Zhang Y."/>
            <person name="Qin N."/>
            <person name="Li Z."/>
            <person name="Yang G."/>
            <person name="Yang S."/>
            <person name="Bolund L."/>
            <person name="Kristiansen K."/>
            <person name="Zheng H."/>
            <person name="Li S."/>
            <person name="Zhang X."/>
            <person name="Yang H."/>
            <person name="Wang J."/>
            <person name="Sun R."/>
            <person name="Zhang B."/>
            <person name="Jiang S."/>
            <person name="Wang J."/>
            <person name="Du Y."/>
            <person name="Li S."/>
        </authorList>
    </citation>
    <scope>NUCLEOTIDE SEQUENCE [LARGE SCALE GENOMIC DNA]</scope>
    <source>
        <strain evidence="4">cv. 9930</strain>
    </source>
</reference>
<reference evidence="3 4" key="2">
    <citation type="journal article" date="2009" name="PLoS ONE">
        <title>An integrated genetic and cytogenetic map of the cucumber genome.</title>
        <authorList>
            <person name="Ren Y."/>
            <person name="Zhang Z."/>
            <person name="Liu J."/>
            <person name="Staub J.E."/>
            <person name="Han Y."/>
            <person name="Cheng Z."/>
            <person name="Li X."/>
            <person name="Lu J."/>
            <person name="Miao H."/>
            <person name="Kang H."/>
            <person name="Xie B."/>
            <person name="Gu X."/>
            <person name="Wang X."/>
            <person name="Du Y."/>
            <person name="Jin W."/>
            <person name="Huang S."/>
        </authorList>
    </citation>
    <scope>NUCLEOTIDE SEQUENCE [LARGE SCALE GENOMIC DNA]</scope>
    <source>
        <strain evidence="4">cv. 9930</strain>
    </source>
</reference>
<dbReference type="eggNOG" id="ENOG502S36X">
    <property type="taxonomic scope" value="Eukaryota"/>
</dbReference>
<dbReference type="PANTHER" id="PTHR31338">
    <property type="entry name" value="POLYKETIDE CYCLASE/DEHYDRASE AND LIPID TRANSPORT SUPERFAMILY PROTEIN"/>
    <property type="match status" value="1"/>
</dbReference>
<proteinExistence type="inferred from homology"/>
<dbReference type="InterPro" id="IPR000916">
    <property type="entry name" value="Bet_v_I/MLP"/>
</dbReference>
<sequence length="151" mass="17653">MALVGELVNETEVNANANKFFHFFKHEIFHTPNISSNLIQQVKLHEGDWDVHGHGSIKIWNYTIDGKPEVFKERVEFDDKKLVMKLVGLEGNVFKHYKTFNIIYQIVPKKPQHSLVVMNLKYEKLDDGSPAPYKYVEFLENLIKDIESHLK</sequence>
<evidence type="ECO:0000256" key="1">
    <source>
        <dbReference type="ARBA" id="ARBA00038242"/>
    </source>
</evidence>
<dbReference type="PANTHER" id="PTHR31338:SF20">
    <property type="entry name" value="BET V I_MAJOR LATEX PROTEIN DOMAIN-CONTAINING PROTEIN"/>
    <property type="match status" value="1"/>
</dbReference>
<dbReference type="SMR" id="A0A0A0KPJ3"/>
<keyword evidence="4" id="KW-1185">Reference proteome</keyword>
<dbReference type="AlphaFoldDB" id="A0A0A0KPJ3"/>
<dbReference type="Gene3D" id="3.30.530.20">
    <property type="match status" value="1"/>
</dbReference>
<dbReference type="OMA" id="DMDAHVL"/>
<dbReference type="InterPro" id="IPR023393">
    <property type="entry name" value="START-like_dom_sf"/>
</dbReference>
<dbReference type="Pfam" id="PF00407">
    <property type="entry name" value="Bet_v_1"/>
    <property type="match status" value="1"/>
</dbReference>
<dbReference type="KEGG" id="csv:101217982"/>
<protein>
    <recommendedName>
        <fullName evidence="2">Bet v I/Major latex protein domain-containing protein</fullName>
    </recommendedName>
</protein>
<evidence type="ECO:0000259" key="2">
    <source>
        <dbReference type="SMART" id="SM01037"/>
    </source>
</evidence>
<reference evidence="3 4" key="3">
    <citation type="journal article" date="2010" name="BMC Genomics">
        <title>Transcriptome sequencing and comparative analysis of cucumber flowers with different sex types.</title>
        <authorList>
            <person name="Guo S."/>
            <person name="Zheng Y."/>
            <person name="Joung J.G."/>
            <person name="Liu S."/>
            <person name="Zhang Z."/>
            <person name="Crasta O.R."/>
            <person name="Sobral B.W."/>
            <person name="Xu Y."/>
            <person name="Huang S."/>
            <person name="Fei Z."/>
        </authorList>
    </citation>
    <scope>NUCLEOTIDE SEQUENCE [LARGE SCALE GENOMIC DNA]</scope>
    <source>
        <strain evidence="4">cv. 9930</strain>
    </source>
</reference>
<gene>
    <name evidence="3" type="ORF">Csa_5G037875</name>
</gene>
<dbReference type="EMBL" id="CM002926">
    <property type="protein sequence ID" value="KGN49641.1"/>
    <property type="molecule type" value="Genomic_DNA"/>
</dbReference>